<reference evidence="1 2" key="1">
    <citation type="journal article" date="2015" name="Stand. Genomic Sci.">
        <title>Genomic Encyclopedia of Bacterial and Archaeal Type Strains, Phase III: the genomes of soil and plant-associated and newly described type strains.</title>
        <authorList>
            <person name="Whitman W.B."/>
            <person name="Woyke T."/>
            <person name="Klenk H.P."/>
            <person name="Zhou Y."/>
            <person name="Lilburn T.G."/>
            <person name="Beck B.J."/>
            <person name="De Vos P."/>
            <person name="Vandamme P."/>
            <person name="Eisen J.A."/>
            <person name="Garrity G."/>
            <person name="Hugenholtz P."/>
            <person name="Kyrpides N.C."/>
        </authorList>
    </citation>
    <scope>NUCLEOTIDE SEQUENCE [LARGE SCALE GENOMIC DNA]</scope>
    <source>
        <strain evidence="1 2">CECT 7306</strain>
    </source>
</reference>
<accession>A0A3N1HN55</accession>
<evidence type="ECO:0008006" key="3">
    <source>
        <dbReference type="Google" id="ProtNLM"/>
    </source>
</evidence>
<evidence type="ECO:0000313" key="1">
    <source>
        <dbReference type="EMBL" id="ROP43890.1"/>
    </source>
</evidence>
<gene>
    <name evidence="1" type="ORF">EDC03_1486</name>
</gene>
<evidence type="ECO:0000313" key="2">
    <source>
        <dbReference type="Proteomes" id="UP000276232"/>
    </source>
</evidence>
<proteinExistence type="predicted"/>
<comment type="caution">
    <text evidence="1">The sequence shown here is derived from an EMBL/GenBank/DDBJ whole genome shotgun (WGS) entry which is preliminary data.</text>
</comment>
<name>A0A3N1HN55_9ACTN</name>
<dbReference type="InterPro" id="IPR009078">
    <property type="entry name" value="Ferritin-like_SF"/>
</dbReference>
<dbReference type="RefSeq" id="WP_123379558.1">
    <property type="nucleotide sequence ID" value="NZ_RJKN01000003.1"/>
</dbReference>
<dbReference type="SUPFAM" id="SSF47240">
    <property type="entry name" value="Ferritin-like"/>
    <property type="match status" value="1"/>
</dbReference>
<dbReference type="AlphaFoldDB" id="A0A3N1HN55"/>
<dbReference type="EMBL" id="RJKN01000003">
    <property type="protein sequence ID" value="ROP43890.1"/>
    <property type="molecule type" value="Genomic_DNA"/>
</dbReference>
<protein>
    <recommendedName>
        <fullName evidence="3">GTP-binding protein LepA</fullName>
    </recommendedName>
</protein>
<keyword evidence="2" id="KW-1185">Reference proteome</keyword>
<dbReference type="InParanoid" id="A0A3N1HN55"/>
<sequence>MARATITPQQLRDHVLTLGEKHPPISLDSVDRTVHDAVGVRETFGPVIGYLSRVELEVDRNVLELLTLLPEVDETDRLFFADVWQPQEIQHGLILDRLQQDLGMDPAEPNTTVISPKVRVLGALSHLRPVQEVARLLYYLTGAATERSAVLAYNKLSAGLEDMGEHAIARTVVAPIKQQEPGHFAYYRLAATQMVQAGVLKPWQVRLTQVLRRRSFALVGVNKPGQDADYGQVVSTLGLEEDLAGFARDISRVERELLWAGQRGMEVPGYVLAALKDAVGAYRDRVATGGAATA</sequence>
<organism evidence="1 2">
    <name type="scientific">Pseudokineococcus lusitanus</name>
    <dbReference type="NCBI Taxonomy" id="763993"/>
    <lineage>
        <taxon>Bacteria</taxon>
        <taxon>Bacillati</taxon>
        <taxon>Actinomycetota</taxon>
        <taxon>Actinomycetes</taxon>
        <taxon>Kineosporiales</taxon>
        <taxon>Kineosporiaceae</taxon>
        <taxon>Pseudokineococcus</taxon>
    </lineage>
</organism>
<dbReference type="Proteomes" id="UP000276232">
    <property type="component" value="Unassembled WGS sequence"/>
</dbReference>
<dbReference type="OrthoDB" id="5138301at2"/>